<dbReference type="OrthoDB" id="7464126at2759"/>
<dbReference type="EMBL" id="JAPEUV010000050">
    <property type="protein sequence ID" value="KAJ4336307.1"/>
    <property type="molecule type" value="Genomic_DNA"/>
</dbReference>
<accession>A0A9W8WYC3</accession>
<evidence type="ECO:0000313" key="2">
    <source>
        <dbReference type="Proteomes" id="UP001140562"/>
    </source>
</evidence>
<gene>
    <name evidence="1" type="ORF">N0V87_005458</name>
</gene>
<evidence type="ECO:0000313" key="1">
    <source>
        <dbReference type="EMBL" id="KAJ4336307.1"/>
    </source>
</evidence>
<proteinExistence type="predicted"/>
<keyword evidence="2" id="KW-1185">Reference proteome</keyword>
<reference evidence="1" key="1">
    <citation type="submission" date="2022-10" db="EMBL/GenBank/DDBJ databases">
        <title>Tapping the CABI collections for fungal endophytes: first genome assemblies for Collariella, Neodidymelliopsis, Ascochyta clinopodiicola, Didymella pomorum, Didymosphaeria variabile, Neocosmospora piperis and Neocucurbitaria cava.</title>
        <authorList>
            <person name="Hill R."/>
        </authorList>
    </citation>
    <scope>NUCLEOTIDE SEQUENCE</scope>
    <source>
        <strain evidence="1">IMI 360193</strain>
    </source>
</reference>
<name>A0A9W8WYC3_9PLEO</name>
<dbReference type="AlphaFoldDB" id="A0A9W8WYC3"/>
<organism evidence="1 2">
    <name type="scientific">Didymella glomerata</name>
    <dbReference type="NCBI Taxonomy" id="749621"/>
    <lineage>
        <taxon>Eukaryota</taxon>
        <taxon>Fungi</taxon>
        <taxon>Dikarya</taxon>
        <taxon>Ascomycota</taxon>
        <taxon>Pezizomycotina</taxon>
        <taxon>Dothideomycetes</taxon>
        <taxon>Pleosporomycetidae</taxon>
        <taxon>Pleosporales</taxon>
        <taxon>Pleosporineae</taxon>
        <taxon>Didymellaceae</taxon>
        <taxon>Didymella</taxon>
    </lineage>
</organism>
<protein>
    <submittedName>
        <fullName evidence="1">Uncharacterized protein</fullName>
    </submittedName>
</protein>
<sequence>MSPWEAAKSKFLLGLSEDEVKRFEEATPENLFYGASVIIKDHINGSRAWRLQERLASFTDALDDYGKALDVFVNTSPLILSPLWGSLRVLIHVRSS</sequence>
<comment type="caution">
    <text evidence="1">The sequence shown here is derived from an EMBL/GenBank/DDBJ whole genome shotgun (WGS) entry which is preliminary data.</text>
</comment>
<dbReference type="Proteomes" id="UP001140562">
    <property type="component" value="Unassembled WGS sequence"/>
</dbReference>